<dbReference type="SMART" id="SM00342">
    <property type="entry name" value="HTH_ARAC"/>
    <property type="match status" value="1"/>
</dbReference>
<proteinExistence type="predicted"/>
<evidence type="ECO:0000313" key="6">
    <source>
        <dbReference type="Proteomes" id="UP001553161"/>
    </source>
</evidence>
<evidence type="ECO:0000313" key="5">
    <source>
        <dbReference type="EMBL" id="MEV8466655.1"/>
    </source>
</evidence>
<evidence type="ECO:0000259" key="4">
    <source>
        <dbReference type="PROSITE" id="PS01124"/>
    </source>
</evidence>
<name>A0ABV3L518_9RHOB</name>
<dbReference type="InterPro" id="IPR018062">
    <property type="entry name" value="HTH_AraC-typ_CS"/>
</dbReference>
<dbReference type="Pfam" id="PF12833">
    <property type="entry name" value="HTH_18"/>
    <property type="match status" value="1"/>
</dbReference>
<comment type="caution">
    <text evidence="5">The sequence shown here is derived from an EMBL/GenBank/DDBJ whole genome shotgun (WGS) entry which is preliminary data.</text>
</comment>
<reference evidence="5 6" key="1">
    <citation type="submission" date="2024-07" db="EMBL/GenBank/DDBJ databases">
        <authorList>
            <person name="Kang M."/>
        </authorList>
    </citation>
    <scope>NUCLEOTIDE SEQUENCE [LARGE SCALE GENOMIC DNA]</scope>
    <source>
        <strain evidence="5 6">DFM31</strain>
    </source>
</reference>
<organism evidence="5 6">
    <name type="scientific">Meridianimarinicoccus marinus</name>
    <dbReference type="NCBI Taxonomy" id="3231483"/>
    <lineage>
        <taxon>Bacteria</taxon>
        <taxon>Pseudomonadati</taxon>
        <taxon>Pseudomonadota</taxon>
        <taxon>Alphaproteobacteria</taxon>
        <taxon>Rhodobacterales</taxon>
        <taxon>Paracoccaceae</taxon>
        <taxon>Meridianimarinicoccus</taxon>
    </lineage>
</organism>
<evidence type="ECO:0000256" key="3">
    <source>
        <dbReference type="ARBA" id="ARBA00023163"/>
    </source>
</evidence>
<dbReference type="InterPro" id="IPR032687">
    <property type="entry name" value="AraC-type_N"/>
</dbReference>
<dbReference type="Proteomes" id="UP001553161">
    <property type="component" value="Unassembled WGS sequence"/>
</dbReference>
<keyword evidence="6" id="KW-1185">Reference proteome</keyword>
<protein>
    <submittedName>
        <fullName evidence="5">Helix-turn-helix domain-containing protein</fullName>
    </submittedName>
</protein>
<dbReference type="SUPFAM" id="SSF46689">
    <property type="entry name" value="Homeodomain-like"/>
    <property type="match status" value="1"/>
</dbReference>
<keyword evidence="3" id="KW-0804">Transcription</keyword>
<evidence type="ECO:0000256" key="1">
    <source>
        <dbReference type="ARBA" id="ARBA00023015"/>
    </source>
</evidence>
<dbReference type="PROSITE" id="PS01124">
    <property type="entry name" value="HTH_ARAC_FAMILY_2"/>
    <property type="match status" value="1"/>
</dbReference>
<dbReference type="PANTHER" id="PTHR47894">
    <property type="entry name" value="HTH-TYPE TRANSCRIPTIONAL REGULATOR GADX"/>
    <property type="match status" value="1"/>
</dbReference>
<accession>A0ABV3L518</accession>
<dbReference type="Gene3D" id="1.10.10.60">
    <property type="entry name" value="Homeodomain-like"/>
    <property type="match status" value="1"/>
</dbReference>
<keyword evidence="2" id="KW-0238">DNA-binding</keyword>
<dbReference type="PANTHER" id="PTHR47894:SF4">
    <property type="entry name" value="HTH-TYPE TRANSCRIPTIONAL REGULATOR GADX"/>
    <property type="match status" value="1"/>
</dbReference>
<dbReference type="InterPro" id="IPR018060">
    <property type="entry name" value="HTH_AraC"/>
</dbReference>
<evidence type="ECO:0000256" key="2">
    <source>
        <dbReference type="ARBA" id="ARBA00023125"/>
    </source>
</evidence>
<sequence length="413" mass="45553">MSFGVLPGVGLPADRSSHYAHLPRDSFDPLIPWCVFLTRSGQFQPISAWPSGARARSVAESERVMRMPQGEQKDGLSLVRATVLGPVVAMMRRFDADPVFALGLHGLSEEQVLNPAAFIPHDTVYAALASIADVTRPDICALAGQQTDLLKFLPRGALLGQSVTLGDFFTRFTQIVSKESNAVSFRLLIEEEHVYFTTSRNFEPEVSPGHSDAFLVGIWISLLHRVLDFRWDPAQVVLRLCDPTLLPAQFHGVRGIKCNNRGFSIRFPAAWLSLPINPEVLANHDNDIEEPVQVDVPLDYLEGFEILVRSRLSDPALTVSEAARMCSITTKVLNKRLSSYGTTASKVINRLRMERASELLTQSDHSIKEIAQLVGLSETSALTRAFTRNFGITPKDWRKTGAPEAEIAGAPPD</sequence>
<dbReference type="RefSeq" id="WP_366192449.1">
    <property type="nucleotide sequence ID" value="NZ_JBFBVU010000007.1"/>
</dbReference>
<feature type="domain" description="HTH araC/xylS-type" evidence="4">
    <location>
        <begin position="302"/>
        <end position="400"/>
    </location>
</feature>
<dbReference type="InterPro" id="IPR009057">
    <property type="entry name" value="Homeodomain-like_sf"/>
</dbReference>
<dbReference type="EMBL" id="JBFBVU010000007">
    <property type="protein sequence ID" value="MEV8466655.1"/>
    <property type="molecule type" value="Genomic_DNA"/>
</dbReference>
<keyword evidence="1" id="KW-0805">Transcription regulation</keyword>
<dbReference type="Pfam" id="PF12625">
    <property type="entry name" value="Arabinose_bd"/>
    <property type="match status" value="1"/>
</dbReference>
<gene>
    <name evidence="5" type="ORF">AB0T83_07680</name>
</gene>
<dbReference type="PROSITE" id="PS00041">
    <property type="entry name" value="HTH_ARAC_FAMILY_1"/>
    <property type="match status" value="1"/>
</dbReference>